<keyword evidence="9" id="KW-0812">Transmembrane</keyword>
<evidence type="ECO:0000256" key="7">
    <source>
        <dbReference type="ARBA" id="ARBA00022553"/>
    </source>
</evidence>
<dbReference type="SMART" id="SM00086">
    <property type="entry name" value="PAC"/>
    <property type="match status" value="5"/>
</dbReference>
<keyword evidence="10" id="KW-0677">Repeat</keyword>
<keyword evidence="18" id="KW-0175">Coiled coil</keyword>
<dbReference type="Gene3D" id="3.40.50.2300">
    <property type="match status" value="1"/>
</dbReference>
<dbReference type="Gene3D" id="3.30.565.10">
    <property type="entry name" value="Histidine kinase-like ATPase, C-terminal domain"/>
    <property type="match status" value="1"/>
</dbReference>
<evidence type="ECO:0000256" key="2">
    <source>
        <dbReference type="ARBA" id="ARBA00004429"/>
    </source>
</evidence>
<evidence type="ECO:0000313" key="23">
    <source>
        <dbReference type="EMBL" id="OKH38810.1"/>
    </source>
</evidence>
<dbReference type="OrthoDB" id="5555607at2"/>
<sequence length="1233" mass="138781">MEQEKEMNQTLIDKIAALEQRVQQLENLESRCKQEKESLQEELAEIKGKNDRLSQLEKVEDSLRQTEERLQLALNSAEMIVWEMNLKTNQVVCCENATKVWGMQTGTADEFFALVHPDDRSNLIQAYEQALTSQTDYNQQYRVISADGKLRWLHSQGTVYFDAKGKAERLIGISLDITERKQVEAELREREQRFTTLFNGMEDWVLVYHIAPDYQPGKLIEVNEQACKRLGYSREELFTMSVADIIDSSTVIPQIHIERLQTLKHIVVESIHRTKTGELIPVEVSATLFTLNNLPTIQAICRDITKRKKAEQTLRASQERLILANQVGKIGSCEWDFATGKLTWSEEMEALFHLPPGSFEGSYEHWLKRVHPEDRASADMAAQNTVNLGIDFDTEFRILLPDGSVRWVVGKAQVFNDSSGKPYRLIGVNMDITDRKKVEEELRTSAERLSLALSAAKMGDWSWDATTDMVTFSPRAAEIFGIPAGSYMSWTQMQNLLHSEDRDRAKLAVEQAIIENSDYDIEYRVIHSSGEMRWVAVKGRAQYNACGEVLGMLGVLQDITSRKQVEAEKEELLLREQVARVEAETAKEQISKILESITDGFVAFDRHWRFTYINHEGTRTLGKSAQELLGKNFCEELPELAESIFGRLFKKAMIEGLPLELEDYYPPLNTWFAVRVYPSDAGLSLYFRNINDRKKTEAEIASLNRNLQNRINELQTLFEVIPIGILISDDIEFKYIRANPAFAKILGTSANGNASFTPPASSPHPGYKVLSNGKELAPDEIPLRYAAIHNVNLQGIEVDILRGDGTLFNLYGYTSPLLDEAGKPRGAVGAFVDISDRKRAEAEREQLLEREKIAREQAEAANRVKDEFLAVLSHELRTPLNPILGWTRLLQTGKLDQQKTALALATIERNTKLQTQLIEDLLDISRILQGKLTLNVNPVDLAITIEAAKETVRLAAEAKMIEIRTDLKLAICVMGDANRLQQVVWNLLSNAVKFTPTGGLIDVKLESIGSYAQITFKDTGKGISSEFIPYVFEYFRQADSSITRKFGGLGLGLAIAKQIVELHGGTIAVESQGEGFGATFTVRLPLIVATKQNHQNHIPLTHNLNLQNQQILVVDDEADTRELIAFVLQEWGAKVFTAASAVEALNLLEKFTPNLLISDIGMPDIDGYSLMRQVRSLNLNKQIPAIALTAYASEEDQKQAILAGFELHIPKPLEIERLAQVIVKLLINATTEI</sequence>
<dbReference type="GO" id="GO:0006355">
    <property type="term" value="P:regulation of DNA-templated transcription"/>
    <property type="evidence" value="ECO:0007669"/>
    <property type="project" value="InterPro"/>
</dbReference>
<keyword evidence="5" id="KW-1003">Cell membrane</keyword>
<dbReference type="STRING" id="454136.NIES2119_09490"/>
<evidence type="ECO:0000259" key="20">
    <source>
        <dbReference type="PROSITE" id="PS50110"/>
    </source>
</evidence>
<dbReference type="EC" id="2.7.13.3" evidence="4"/>
<comment type="caution">
    <text evidence="23">The sequence shown here is derived from an EMBL/GenBank/DDBJ whole genome shotgun (WGS) entry which is preliminary data.</text>
</comment>
<dbReference type="FunFam" id="2.10.70.100:FF:000001">
    <property type="entry name" value="Sensory transduction histidine kinase"/>
    <property type="match status" value="2"/>
</dbReference>
<evidence type="ECO:0000259" key="21">
    <source>
        <dbReference type="PROSITE" id="PS50112"/>
    </source>
</evidence>
<dbReference type="NCBIfam" id="TIGR00229">
    <property type="entry name" value="sensory_box"/>
    <property type="match status" value="4"/>
</dbReference>
<dbReference type="InterPro" id="IPR001610">
    <property type="entry name" value="PAC"/>
</dbReference>
<feature type="modified residue" description="4-aspartylphosphate" evidence="17">
    <location>
        <position position="1159"/>
    </location>
</feature>
<comment type="subcellular location">
    <subcellularLocation>
        <location evidence="2">Cell inner membrane</location>
        <topology evidence="2">Multi-pass membrane protein</topology>
    </subcellularLocation>
</comment>
<evidence type="ECO:0000259" key="19">
    <source>
        <dbReference type="PROSITE" id="PS50109"/>
    </source>
</evidence>
<dbReference type="SMART" id="SM00388">
    <property type="entry name" value="HisKA"/>
    <property type="match status" value="1"/>
</dbReference>
<evidence type="ECO:0000259" key="22">
    <source>
        <dbReference type="PROSITE" id="PS50113"/>
    </source>
</evidence>
<keyword evidence="15" id="KW-0472">Membrane</keyword>
<dbReference type="SUPFAM" id="SSF47384">
    <property type="entry name" value="Homodimeric domain of signal transducing histidine kinase"/>
    <property type="match status" value="1"/>
</dbReference>
<dbReference type="InterPro" id="IPR000014">
    <property type="entry name" value="PAS"/>
</dbReference>
<dbReference type="CDD" id="cd00082">
    <property type="entry name" value="HisKA"/>
    <property type="match status" value="1"/>
</dbReference>
<evidence type="ECO:0000256" key="15">
    <source>
        <dbReference type="ARBA" id="ARBA00023136"/>
    </source>
</evidence>
<keyword evidence="12" id="KW-0418">Kinase</keyword>
<dbReference type="PROSITE" id="PS50110">
    <property type="entry name" value="RESPONSE_REGULATORY"/>
    <property type="match status" value="1"/>
</dbReference>
<dbReference type="InterPro" id="IPR036097">
    <property type="entry name" value="HisK_dim/P_sf"/>
</dbReference>
<dbReference type="InterPro" id="IPR013655">
    <property type="entry name" value="PAS_fold_3"/>
</dbReference>
<feature type="domain" description="PAC" evidence="22">
    <location>
        <begin position="794"/>
        <end position="846"/>
    </location>
</feature>
<keyword evidence="6" id="KW-0997">Cell inner membrane</keyword>
<keyword evidence="8" id="KW-0808">Transferase</keyword>
<comment type="similarity">
    <text evidence="3">In the N-terminal section; belongs to the phytochrome family.</text>
</comment>
<evidence type="ECO:0000256" key="1">
    <source>
        <dbReference type="ARBA" id="ARBA00000085"/>
    </source>
</evidence>
<dbReference type="SUPFAM" id="SSF52172">
    <property type="entry name" value="CheY-like"/>
    <property type="match status" value="1"/>
</dbReference>
<evidence type="ECO:0000256" key="6">
    <source>
        <dbReference type="ARBA" id="ARBA00022519"/>
    </source>
</evidence>
<dbReference type="Pfam" id="PF13188">
    <property type="entry name" value="PAS_8"/>
    <property type="match status" value="1"/>
</dbReference>
<evidence type="ECO:0000256" key="4">
    <source>
        <dbReference type="ARBA" id="ARBA00012438"/>
    </source>
</evidence>
<dbReference type="PROSITE" id="PS50113">
    <property type="entry name" value="PAC"/>
    <property type="match status" value="4"/>
</dbReference>
<dbReference type="CDD" id="cd17580">
    <property type="entry name" value="REC_2_DhkD-like"/>
    <property type="match status" value="1"/>
</dbReference>
<feature type="domain" description="PAS" evidence="21">
    <location>
        <begin position="190"/>
        <end position="274"/>
    </location>
</feature>
<dbReference type="SMART" id="SM00091">
    <property type="entry name" value="PAS"/>
    <property type="match status" value="6"/>
</dbReference>
<feature type="coiled-coil region" evidence="18">
    <location>
        <begin position="837"/>
        <end position="864"/>
    </location>
</feature>
<dbReference type="InterPro" id="IPR011006">
    <property type="entry name" value="CheY-like_superfamily"/>
</dbReference>
<proteinExistence type="inferred from homology"/>
<dbReference type="GO" id="GO:0000166">
    <property type="term" value="F:nucleotide binding"/>
    <property type="evidence" value="ECO:0007669"/>
    <property type="project" value="UniProtKB-KW"/>
</dbReference>
<dbReference type="InterPro" id="IPR052162">
    <property type="entry name" value="Sensor_kinase/Photoreceptor"/>
</dbReference>
<dbReference type="Pfam" id="PF00989">
    <property type="entry name" value="PAS"/>
    <property type="match status" value="1"/>
</dbReference>
<protein>
    <recommendedName>
        <fullName evidence="16">Circadian input-output histidine kinase CikA</fullName>
        <ecNumber evidence="4">2.7.13.3</ecNumber>
    </recommendedName>
</protein>
<name>A0A1U7INH1_9CYAN</name>
<dbReference type="RefSeq" id="WP_073593222.1">
    <property type="nucleotide sequence ID" value="NZ_MRCE01000007.1"/>
</dbReference>
<organism evidence="23 24">
    <name type="scientific">[Phormidium ambiguum] IAM M-71</name>
    <dbReference type="NCBI Taxonomy" id="454136"/>
    <lineage>
        <taxon>Bacteria</taxon>
        <taxon>Bacillati</taxon>
        <taxon>Cyanobacteriota</taxon>
        <taxon>Cyanophyceae</taxon>
        <taxon>Oscillatoriophycideae</taxon>
        <taxon>Aerosakkonematales</taxon>
        <taxon>Aerosakkonemataceae</taxon>
        <taxon>Floridanema</taxon>
    </lineage>
</organism>
<keyword evidence="11" id="KW-0547">Nucleotide-binding</keyword>
<dbReference type="PANTHER" id="PTHR43304">
    <property type="entry name" value="PHYTOCHROME-LIKE PROTEIN CPH1"/>
    <property type="match status" value="1"/>
</dbReference>
<evidence type="ECO:0000256" key="8">
    <source>
        <dbReference type="ARBA" id="ARBA00022679"/>
    </source>
</evidence>
<dbReference type="FunFam" id="3.30.565.10:FF:000010">
    <property type="entry name" value="Sensor histidine kinase RcsC"/>
    <property type="match status" value="1"/>
</dbReference>
<accession>A0A1U7INH1</accession>
<dbReference type="GO" id="GO:0000155">
    <property type="term" value="F:phosphorelay sensor kinase activity"/>
    <property type="evidence" value="ECO:0007669"/>
    <property type="project" value="InterPro"/>
</dbReference>
<dbReference type="InterPro" id="IPR003594">
    <property type="entry name" value="HATPase_dom"/>
</dbReference>
<dbReference type="EMBL" id="MRCE01000007">
    <property type="protein sequence ID" value="OKH38810.1"/>
    <property type="molecule type" value="Genomic_DNA"/>
</dbReference>
<feature type="domain" description="PAC" evidence="22">
    <location>
        <begin position="519"/>
        <end position="571"/>
    </location>
</feature>
<dbReference type="Pfam" id="PF08447">
    <property type="entry name" value="PAS_3"/>
    <property type="match status" value="3"/>
</dbReference>
<feature type="domain" description="PAC" evidence="22">
    <location>
        <begin position="392"/>
        <end position="444"/>
    </location>
</feature>
<reference evidence="23 24" key="1">
    <citation type="submission" date="2016-11" db="EMBL/GenBank/DDBJ databases">
        <title>Draft Genome Sequences of Nine Cyanobacterial Strains from Diverse Habitats.</title>
        <authorList>
            <person name="Zhu T."/>
            <person name="Hou S."/>
            <person name="Lu X."/>
            <person name="Hess W.R."/>
        </authorList>
    </citation>
    <scope>NUCLEOTIDE SEQUENCE [LARGE SCALE GENOMIC DNA]</scope>
    <source>
        <strain evidence="23 24">IAM M-71</strain>
    </source>
</reference>
<dbReference type="InterPro" id="IPR035965">
    <property type="entry name" value="PAS-like_dom_sf"/>
</dbReference>
<dbReference type="CDD" id="cd16922">
    <property type="entry name" value="HATPase_EvgS-ArcB-TorS-like"/>
    <property type="match status" value="1"/>
</dbReference>
<dbReference type="PRINTS" id="PR00344">
    <property type="entry name" value="BCTRLSENSOR"/>
</dbReference>
<evidence type="ECO:0000256" key="14">
    <source>
        <dbReference type="ARBA" id="ARBA00023012"/>
    </source>
</evidence>
<evidence type="ECO:0000256" key="9">
    <source>
        <dbReference type="ARBA" id="ARBA00022692"/>
    </source>
</evidence>
<dbReference type="Gene3D" id="1.10.287.130">
    <property type="match status" value="1"/>
</dbReference>
<feature type="domain" description="PAS" evidence="21">
    <location>
        <begin position="445"/>
        <end position="516"/>
    </location>
</feature>
<feature type="domain" description="PAS" evidence="21">
    <location>
        <begin position="586"/>
        <end position="637"/>
    </location>
</feature>
<dbReference type="Pfam" id="PF00512">
    <property type="entry name" value="HisKA"/>
    <property type="match status" value="1"/>
</dbReference>
<evidence type="ECO:0000256" key="11">
    <source>
        <dbReference type="ARBA" id="ARBA00022741"/>
    </source>
</evidence>
<dbReference type="InterPro" id="IPR013767">
    <property type="entry name" value="PAS_fold"/>
</dbReference>
<evidence type="ECO:0000256" key="16">
    <source>
        <dbReference type="ARBA" id="ARBA00074306"/>
    </source>
</evidence>
<dbReference type="InterPro" id="IPR005467">
    <property type="entry name" value="His_kinase_dom"/>
</dbReference>
<evidence type="ECO:0000313" key="24">
    <source>
        <dbReference type="Proteomes" id="UP000185860"/>
    </source>
</evidence>
<dbReference type="SMART" id="SM00448">
    <property type="entry name" value="REC"/>
    <property type="match status" value="1"/>
</dbReference>
<keyword evidence="7 17" id="KW-0597">Phosphoprotein</keyword>
<evidence type="ECO:0000256" key="12">
    <source>
        <dbReference type="ARBA" id="ARBA00022777"/>
    </source>
</evidence>
<dbReference type="Pfam" id="PF02518">
    <property type="entry name" value="HATPase_c"/>
    <property type="match status" value="1"/>
</dbReference>
<dbReference type="GO" id="GO:0005886">
    <property type="term" value="C:plasma membrane"/>
    <property type="evidence" value="ECO:0007669"/>
    <property type="project" value="UniProtKB-SubCell"/>
</dbReference>
<dbReference type="InterPro" id="IPR003661">
    <property type="entry name" value="HisK_dim/P_dom"/>
</dbReference>
<dbReference type="InterPro" id="IPR001789">
    <property type="entry name" value="Sig_transdc_resp-reg_receiver"/>
</dbReference>
<feature type="domain" description="Response regulatory" evidence="20">
    <location>
        <begin position="1110"/>
        <end position="1226"/>
    </location>
</feature>
<evidence type="ECO:0000256" key="18">
    <source>
        <dbReference type="SAM" id="Coils"/>
    </source>
</evidence>
<dbReference type="Pfam" id="PF13426">
    <property type="entry name" value="PAS_9"/>
    <property type="match status" value="1"/>
</dbReference>
<dbReference type="SUPFAM" id="SSF55785">
    <property type="entry name" value="PYP-like sensor domain (PAS domain)"/>
    <property type="match status" value="6"/>
</dbReference>
<dbReference type="SMART" id="SM00387">
    <property type="entry name" value="HATPase_c"/>
    <property type="match status" value="1"/>
</dbReference>
<evidence type="ECO:0000256" key="13">
    <source>
        <dbReference type="ARBA" id="ARBA00022989"/>
    </source>
</evidence>
<dbReference type="CDD" id="cd00130">
    <property type="entry name" value="PAS"/>
    <property type="match status" value="5"/>
</dbReference>
<feature type="domain" description="PAC" evidence="22">
    <location>
        <begin position="137"/>
        <end position="189"/>
    </location>
</feature>
<dbReference type="InterPro" id="IPR000700">
    <property type="entry name" value="PAS-assoc_C"/>
</dbReference>
<dbReference type="InterPro" id="IPR036890">
    <property type="entry name" value="HATPase_C_sf"/>
</dbReference>
<evidence type="ECO:0000256" key="3">
    <source>
        <dbReference type="ARBA" id="ARBA00006402"/>
    </source>
</evidence>
<feature type="domain" description="Histidine kinase" evidence="19">
    <location>
        <begin position="871"/>
        <end position="1088"/>
    </location>
</feature>
<evidence type="ECO:0000256" key="5">
    <source>
        <dbReference type="ARBA" id="ARBA00022475"/>
    </source>
</evidence>
<evidence type="ECO:0000256" key="10">
    <source>
        <dbReference type="ARBA" id="ARBA00022737"/>
    </source>
</evidence>
<dbReference type="Pfam" id="PF00072">
    <property type="entry name" value="Response_reg"/>
    <property type="match status" value="1"/>
</dbReference>
<dbReference type="Proteomes" id="UP000185860">
    <property type="component" value="Unassembled WGS sequence"/>
</dbReference>
<dbReference type="PANTHER" id="PTHR43304:SF1">
    <property type="entry name" value="PAC DOMAIN-CONTAINING PROTEIN"/>
    <property type="match status" value="1"/>
</dbReference>
<keyword evidence="13" id="KW-1133">Transmembrane helix</keyword>
<dbReference type="AlphaFoldDB" id="A0A1U7INH1"/>
<dbReference type="PROSITE" id="PS50112">
    <property type="entry name" value="PAS"/>
    <property type="match status" value="3"/>
</dbReference>
<dbReference type="Gene3D" id="2.10.70.100">
    <property type="match status" value="3"/>
</dbReference>
<dbReference type="SUPFAM" id="SSF55874">
    <property type="entry name" value="ATPase domain of HSP90 chaperone/DNA topoisomerase II/histidine kinase"/>
    <property type="match status" value="1"/>
</dbReference>
<keyword evidence="14" id="KW-0902">Two-component regulatory system</keyword>
<dbReference type="InterPro" id="IPR004358">
    <property type="entry name" value="Sig_transdc_His_kin-like_C"/>
</dbReference>
<evidence type="ECO:0000256" key="17">
    <source>
        <dbReference type="PROSITE-ProRule" id="PRU00169"/>
    </source>
</evidence>
<comment type="catalytic activity">
    <reaction evidence="1">
        <text>ATP + protein L-histidine = ADP + protein N-phospho-L-histidine.</text>
        <dbReference type="EC" id="2.7.13.3"/>
    </reaction>
</comment>
<gene>
    <name evidence="23" type="ORF">NIES2119_09490</name>
</gene>
<feature type="coiled-coil region" evidence="18">
    <location>
        <begin position="1"/>
        <end position="76"/>
    </location>
</feature>
<dbReference type="Gene3D" id="3.30.450.20">
    <property type="entry name" value="PAS domain"/>
    <property type="match status" value="6"/>
</dbReference>
<dbReference type="PROSITE" id="PS50109">
    <property type="entry name" value="HIS_KIN"/>
    <property type="match status" value="1"/>
</dbReference>